<feature type="chain" id="PRO_5039084274" evidence="6">
    <location>
        <begin position="22"/>
        <end position="423"/>
    </location>
</feature>
<evidence type="ECO:0000313" key="7">
    <source>
        <dbReference type="EMBL" id="HIX04881.1"/>
    </source>
</evidence>
<gene>
    <name evidence="7" type="ORF">H9865_02035</name>
</gene>
<reference evidence="7" key="2">
    <citation type="submission" date="2021-04" db="EMBL/GenBank/DDBJ databases">
        <authorList>
            <person name="Gilroy R."/>
        </authorList>
    </citation>
    <scope>NUCLEOTIDE SEQUENCE</scope>
    <source>
        <strain evidence="7">2239</strain>
    </source>
</reference>
<evidence type="ECO:0000256" key="6">
    <source>
        <dbReference type="SAM" id="SignalP"/>
    </source>
</evidence>
<dbReference type="EMBL" id="DXFW01000004">
    <property type="protein sequence ID" value="HIX04881.1"/>
    <property type="molecule type" value="Genomic_DNA"/>
</dbReference>
<dbReference type="InterPro" id="IPR006059">
    <property type="entry name" value="SBP"/>
</dbReference>
<dbReference type="SUPFAM" id="SSF53850">
    <property type="entry name" value="Periplasmic binding protein-like II"/>
    <property type="match status" value="1"/>
</dbReference>
<dbReference type="AlphaFoldDB" id="A0A9D1V2F1"/>
<dbReference type="Proteomes" id="UP000824193">
    <property type="component" value="Unassembled WGS sequence"/>
</dbReference>
<feature type="signal peptide" evidence="6">
    <location>
        <begin position="1"/>
        <end position="21"/>
    </location>
</feature>
<dbReference type="InterPro" id="IPR050490">
    <property type="entry name" value="Bact_solute-bd_prot1"/>
</dbReference>
<keyword evidence="4" id="KW-0564">Palmitate</keyword>
<keyword evidence="1" id="KW-1003">Cell membrane</keyword>
<accession>A0A9D1V2F1</accession>
<evidence type="ECO:0000256" key="2">
    <source>
        <dbReference type="ARBA" id="ARBA00022729"/>
    </source>
</evidence>
<name>A0A9D1V2F1_9FIRM</name>
<evidence type="ECO:0000256" key="5">
    <source>
        <dbReference type="ARBA" id="ARBA00023288"/>
    </source>
</evidence>
<evidence type="ECO:0000313" key="8">
    <source>
        <dbReference type="Proteomes" id="UP000824193"/>
    </source>
</evidence>
<keyword evidence="5" id="KW-0449">Lipoprotein</keyword>
<keyword evidence="3" id="KW-0472">Membrane</keyword>
<evidence type="ECO:0000256" key="3">
    <source>
        <dbReference type="ARBA" id="ARBA00023136"/>
    </source>
</evidence>
<sequence length="423" mass="45790">MKKLVALILCAAMCLSFAACGGEEAPASTPAGSSGAEETSVSGEIEILLHKVEINEIMNTMIAEFNKEYPDVKVVLNAPGDTSTVLQARAVANDMPDIVTFPYNTSDLAYARDGFYMDLTNEAFMQENVTPAALESNKIDGVNYFLPYISNAYGVYYNVDIFEENGIEIPTTMDELYAAGEKLQAAGVTPIAFSDQELWTLGHLGDRLMGLIFDDDGTLFQQIAAGEATATEHEGMRTVAEVYLKLHEYGQPDSLGVGYEQAISAFANGEAAMMLQGTWLLSLVKSANPDMNVDVFPLPGMTAEETRVGINMDLGLAISETSENKEAALAFLAWMSEAENAQKFADMEGSPSLLNGVEVATPEFAKMAELISEGKSFTIPRGYWAPSMVNELQNALQRLVSSKDVDQFLKELDEGVKVAYAQG</sequence>
<dbReference type="PROSITE" id="PS51257">
    <property type="entry name" value="PROKAR_LIPOPROTEIN"/>
    <property type="match status" value="1"/>
</dbReference>
<dbReference type="Gene3D" id="3.40.190.10">
    <property type="entry name" value="Periplasmic binding protein-like II"/>
    <property type="match status" value="2"/>
</dbReference>
<dbReference type="PANTHER" id="PTHR43649">
    <property type="entry name" value="ARABINOSE-BINDING PROTEIN-RELATED"/>
    <property type="match status" value="1"/>
</dbReference>
<protein>
    <submittedName>
        <fullName evidence="7">Extracellular solute-binding protein</fullName>
    </submittedName>
</protein>
<dbReference type="PANTHER" id="PTHR43649:SF33">
    <property type="entry name" value="POLYGALACTURONAN_RHAMNOGALACTURONAN-BINDING PROTEIN YTCQ"/>
    <property type="match status" value="1"/>
</dbReference>
<dbReference type="Pfam" id="PF01547">
    <property type="entry name" value="SBP_bac_1"/>
    <property type="match status" value="1"/>
</dbReference>
<reference evidence="7" key="1">
    <citation type="journal article" date="2021" name="PeerJ">
        <title>Extensive microbial diversity within the chicken gut microbiome revealed by metagenomics and culture.</title>
        <authorList>
            <person name="Gilroy R."/>
            <person name="Ravi A."/>
            <person name="Getino M."/>
            <person name="Pursley I."/>
            <person name="Horton D.L."/>
            <person name="Alikhan N.F."/>
            <person name="Baker D."/>
            <person name="Gharbi K."/>
            <person name="Hall N."/>
            <person name="Watson M."/>
            <person name="Adriaenssens E.M."/>
            <person name="Foster-Nyarko E."/>
            <person name="Jarju S."/>
            <person name="Secka A."/>
            <person name="Antonio M."/>
            <person name="Oren A."/>
            <person name="Chaudhuri R.R."/>
            <person name="La Ragione R."/>
            <person name="Hildebrand F."/>
            <person name="Pallen M.J."/>
        </authorList>
    </citation>
    <scope>NUCLEOTIDE SEQUENCE</scope>
    <source>
        <strain evidence="7">2239</strain>
    </source>
</reference>
<proteinExistence type="predicted"/>
<evidence type="ECO:0000256" key="4">
    <source>
        <dbReference type="ARBA" id="ARBA00023139"/>
    </source>
</evidence>
<keyword evidence="2 6" id="KW-0732">Signal</keyword>
<evidence type="ECO:0000256" key="1">
    <source>
        <dbReference type="ARBA" id="ARBA00022475"/>
    </source>
</evidence>
<organism evidence="7 8">
    <name type="scientific">Candidatus Allofournierella pullicola</name>
    <dbReference type="NCBI Taxonomy" id="2838596"/>
    <lineage>
        <taxon>Bacteria</taxon>
        <taxon>Bacillati</taxon>
        <taxon>Bacillota</taxon>
        <taxon>Clostridia</taxon>
        <taxon>Eubacteriales</taxon>
        <taxon>Oscillospiraceae</taxon>
        <taxon>Allofournierella</taxon>
    </lineage>
</organism>
<comment type="caution">
    <text evidence="7">The sequence shown here is derived from an EMBL/GenBank/DDBJ whole genome shotgun (WGS) entry which is preliminary data.</text>
</comment>